<dbReference type="Proteomes" id="UP001374535">
    <property type="component" value="Chromosome 2"/>
</dbReference>
<proteinExistence type="predicted"/>
<sequence>PLSTQTPLPRRHAYVERLSITSAPRETSSTCECRAFALSHVTMMGGGLGLFLDPGGRPRGRGAALEAPSPSFWVCWVGFWAGPIKVGGATKTANSGSSLPSMLL</sequence>
<evidence type="ECO:0000313" key="2">
    <source>
        <dbReference type="Proteomes" id="UP001374535"/>
    </source>
</evidence>
<accession>A0AAQ3P1K5</accession>
<dbReference type="EMBL" id="CP144699">
    <property type="protein sequence ID" value="WVZ18772.1"/>
    <property type="molecule type" value="Genomic_DNA"/>
</dbReference>
<gene>
    <name evidence="1" type="ORF">V8G54_006094</name>
</gene>
<organism evidence="1 2">
    <name type="scientific">Vigna mungo</name>
    <name type="common">Black gram</name>
    <name type="synonym">Phaseolus mungo</name>
    <dbReference type="NCBI Taxonomy" id="3915"/>
    <lineage>
        <taxon>Eukaryota</taxon>
        <taxon>Viridiplantae</taxon>
        <taxon>Streptophyta</taxon>
        <taxon>Embryophyta</taxon>
        <taxon>Tracheophyta</taxon>
        <taxon>Spermatophyta</taxon>
        <taxon>Magnoliopsida</taxon>
        <taxon>eudicotyledons</taxon>
        <taxon>Gunneridae</taxon>
        <taxon>Pentapetalae</taxon>
        <taxon>rosids</taxon>
        <taxon>fabids</taxon>
        <taxon>Fabales</taxon>
        <taxon>Fabaceae</taxon>
        <taxon>Papilionoideae</taxon>
        <taxon>50 kb inversion clade</taxon>
        <taxon>NPAAA clade</taxon>
        <taxon>indigoferoid/millettioid clade</taxon>
        <taxon>Phaseoleae</taxon>
        <taxon>Vigna</taxon>
    </lineage>
</organism>
<dbReference type="AlphaFoldDB" id="A0AAQ3P1K5"/>
<feature type="non-terminal residue" evidence="1">
    <location>
        <position position="1"/>
    </location>
</feature>
<evidence type="ECO:0000313" key="1">
    <source>
        <dbReference type="EMBL" id="WVZ18772.1"/>
    </source>
</evidence>
<reference evidence="1 2" key="1">
    <citation type="journal article" date="2023" name="Life. Sci Alliance">
        <title>Evolutionary insights into 3D genome organization and epigenetic landscape of Vigna mungo.</title>
        <authorList>
            <person name="Junaid A."/>
            <person name="Singh B."/>
            <person name="Bhatia S."/>
        </authorList>
    </citation>
    <scope>NUCLEOTIDE SEQUENCE [LARGE SCALE GENOMIC DNA]</scope>
    <source>
        <strain evidence="1">Urdbean</strain>
    </source>
</reference>
<name>A0AAQ3P1K5_VIGMU</name>
<keyword evidence="2" id="KW-1185">Reference proteome</keyword>
<protein>
    <submittedName>
        <fullName evidence="1">Uncharacterized protein</fullName>
    </submittedName>
</protein>